<dbReference type="SUPFAM" id="SSF54695">
    <property type="entry name" value="POZ domain"/>
    <property type="match status" value="1"/>
</dbReference>
<proteinExistence type="predicted"/>
<dbReference type="InterPro" id="IPR000210">
    <property type="entry name" value="BTB/POZ_dom"/>
</dbReference>
<dbReference type="InterPro" id="IPR011333">
    <property type="entry name" value="SKP1/BTB/POZ_sf"/>
</dbReference>
<dbReference type="EMBL" id="CAJHUC010001122">
    <property type="protein sequence ID" value="CAD7699845.1"/>
    <property type="molecule type" value="Genomic_DNA"/>
</dbReference>
<accession>A0A8S1J120</accession>
<feature type="non-terminal residue" evidence="3">
    <location>
        <position position="107"/>
    </location>
</feature>
<reference evidence="3" key="1">
    <citation type="submission" date="2020-12" db="EMBL/GenBank/DDBJ databases">
        <authorList>
            <person name="Iha C."/>
        </authorList>
    </citation>
    <scope>NUCLEOTIDE SEQUENCE</scope>
</reference>
<protein>
    <recommendedName>
        <fullName evidence="2">BTB domain-containing protein</fullName>
    </recommendedName>
</protein>
<dbReference type="OrthoDB" id="577471at2759"/>
<evidence type="ECO:0000313" key="3">
    <source>
        <dbReference type="EMBL" id="CAD7699845.1"/>
    </source>
</evidence>
<feature type="non-terminal residue" evidence="3">
    <location>
        <position position="1"/>
    </location>
</feature>
<evidence type="ECO:0000313" key="4">
    <source>
        <dbReference type="Proteomes" id="UP000708148"/>
    </source>
</evidence>
<dbReference type="AlphaFoldDB" id="A0A8S1J120"/>
<evidence type="ECO:0000259" key="2">
    <source>
        <dbReference type="PROSITE" id="PS50097"/>
    </source>
</evidence>
<name>A0A8S1J120_9CHLO</name>
<dbReference type="Proteomes" id="UP000708148">
    <property type="component" value="Unassembled WGS sequence"/>
</dbReference>
<evidence type="ECO:0000256" key="1">
    <source>
        <dbReference type="ARBA" id="ARBA00004906"/>
    </source>
</evidence>
<sequence>KSRPASWEAIMLADGNLKYGYLPLDVDGYEEMCDAYLVVAGQRFPVHSAVLGVHSRLLRKMTIDLRNNSASLGNDGKLEIPLDDSVSVRDVTMMLAFVYGHRPELES</sequence>
<comment type="pathway">
    <text evidence="1">Protein modification; protein ubiquitination.</text>
</comment>
<dbReference type="CDD" id="cd18186">
    <property type="entry name" value="BTB_POZ_ZBTB_KLHL-like"/>
    <property type="match status" value="1"/>
</dbReference>
<dbReference type="Gene3D" id="3.30.710.10">
    <property type="entry name" value="Potassium Channel Kv1.1, Chain A"/>
    <property type="match status" value="1"/>
</dbReference>
<feature type="domain" description="BTB" evidence="2">
    <location>
        <begin position="33"/>
        <end position="107"/>
    </location>
</feature>
<keyword evidence="4" id="KW-1185">Reference proteome</keyword>
<comment type="caution">
    <text evidence="3">The sequence shown here is derived from an EMBL/GenBank/DDBJ whole genome shotgun (WGS) entry which is preliminary data.</text>
</comment>
<dbReference type="PROSITE" id="PS50097">
    <property type="entry name" value="BTB"/>
    <property type="match status" value="1"/>
</dbReference>
<organism evidence="3 4">
    <name type="scientific">Ostreobium quekettii</name>
    <dbReference type="NCBI Taxonomy" id="121088"/>
    <lineage>
        <taxon>Eukaryota</taxon>
        <taxon>Viridiplantae</taxon>
        <taxon>Chlorophyta</taxon>
        <taxon>core chlorophytes</taxon>
        <taxon>Ulvophyceae</taxon>
        <taxon>TCBD clade</taxon>
        <taxon>Bryopsidales</taxon>
        <taxon>Ostreobineae</taxon>
        <taxon>Ostreobiaceae</taxon>
        <taxon>Ostreobium</taxon>
    </lineage>
</organism>
<gene>
    <name evidence="3" type="ORF">OSTQU699_LOCUS5204</name>
</gene>
<dbReference type="Pfam" id="PF00651">
    <property type="entry name" value="BTB"/>
    <property type="match status" value="1"/>
</dbReference>